<sequence>MNDAPHGAQGYTKNRKLTECATVQSLQKDEIACRTHTGPPRYYFSAVWRCNVKSLTFKRFEAWNFTSYEQEIMAVLWEPKMGVKTSK</sequence>
<evidence type="ECO:0000313" key="1">
    <source>
        <dbReference type="EMBL" id="KAK3801372.1"/>
    </source>
</evidence>
<organism evidence="1 2">
    <name type="scientific">Elysia crispata</name>
    <name type="common">lettuce slug</name>
    <dbReference type="NCBI Taxonomy" id="231223"/>
    <lineage>
        <taxon>Eukaryota</taxon>
        <taxon>Metazoa</taxon>
        <taxon>Spiralia</taxon>
        <taxon>Lophotrochozoa</taxon>
        <taxon>Mollusca</taxon>
        <taxon>Gastropoda</taxon>
        <taxon>Heterobranchia</taxon>
        <taxon>Euthyneura</taxon>
        <taxon>Panpulmonata</taxon>
        <taxon>Sacoglossa</taxon>
        <taxon>Placobranchoidea</taxon>
        <taxon>Plakobranchidae</taxon>
        <taxon>Elysia</taxon>
    </lineage>
</organism>
<dbReference type="EMBL" id="JAWDGP010000325">
    <property type="protein sequence ID" value="KAK3801372.1"/>
    <property type="molecule type" value="Genomic_DNA"/>
</dbReference>
<protein>
    <submittedName>
        <fullName evidence="1">Uncharacterized protein</fullName>
    </submittedName>
</protein>
<gene>
    <name evidence="1" type="ORF">RRG08_059074</name>
</gene>
<keyword evidence="2" id="KW-1185">Reference proteome</keyword>
<name>A0AAE1B9Z8_9GAST</name>
<accession>A0AAE1B9Z8</accession>
<dbReference type="Proteomes" id="UP001283361">
    <property type="component" value="Unassembled WGS sequence"/>
</dbReference>
<dbReference type="AlphaFoldDB" id="A0AAE1B9Z8"/>
<evidence type="ECO:0000313" key="2">
    <source>
        <dbReference type="Proteomes" id="UP001283361"/>
    </source>
</evidence>
<reference evidence="1" key="1">
    <citation type="journal article" date="2023" name="G3 (Bethesda)">
        <title>A reference genome for the long-term kleptoplast-retaining sea slug Elysia crispata morphotype clarki.</title>
        <authorList>
            <person name="Eastman K.E."/>
            <person name="Pendleton A.L."/>
            <person name="Shaikh M.A."/>
            <person name="Suttiyut T."/>
            <person name="Ogas R."/>
            <person name="Tomko P."/>
            <person name="Gavelis G."/>
            <person name="Widhalm J.R."/>
            <person name="Wisecaver J.H."/>
        </authorList>
    </citation>
    <scope>NUCLEOTIDE SEQUENCE</scope>
    <source>
        <strain evidence="1">ECLA1</strain>
    </source>
</reference>
<comment type="caution">
    <text evidence="1">The sequence shown here is derived from an EMBL/GenBank/DDBJ whole genome shotgun (WGS) entry which is preliminary data.</text>
</comment>
<proteinExistence type="predicted"/>